<evidence type="ECO:0000313" key="2">
    <source>
        <dbReference type="EMBL" id="TDH67428.1"/>
    </source>
</evidence>
<organism evidence="2 3">
    <name type="scientific">Bremia lactucae</name>
    <name type="common">Lettuce downy mildew</name>
    <dbReference type="NCBI Taxonomy" id="4779"/>
    <lineage>
        <taxon>Eukaryota</taxon>
        <taxon>Sar</taxon>
        <taxon>Stramenopiles</taxon>
        <taxon>Oomycota</taxon>
        <taxon>Peronosporomycetes</taxon>
        <taxon>Peronosporales</taxon>
        <taxon>Peronosporaceae</taxon>
        <taxon>Bremia</taxon>
    </lineage>
</organism>
<keyword evidence="3" id="KW-1185">Reference proteome</keyword>
<name>A0A976FIJ1_BRELC</name>
<protein>
    <recommendedName>
        <fullName evidence="1">Tf2-1-like SH3-like domain-containing protein</fullName>
    </recommendedName>
</protein>
<proteinExistence type="predicted"/>
<dbReference type="Proteomes" id="UP000294530">
    <property type="component" value="Unassembled WGS sequence"/>
</dbReference>
<reference evidence="2 3" key="1">
    <citation type="journal article" date="2021" name="Genome Biol.">
        <title>AFLAP: assembly-free linkage analysis pipeline using k-mers from genome sequencing data.</title>
        <authorList>
            <person name="Fletcher K."/>
            <person name="Zhang L."/>
            <person name="Gil J."/>
            <person name="Han R."/>
            <person name="Cavanaugh K."/>
            <person name="Michelmore R."/>
        </authorList>
    </citation>
    <scope>NUCLEOTIDE SEQUENCE [LARGE SCALE GENOMIC DNA]</scope>
    <source>
        <strain evidence="2 3">SF5</strain>
    </source>
</reference>
<evidence type="ECO:0000313" key="3">
    <source>
        <dbReference type="Proteomes" id="UP000294530"/>
    </source>
</evidence>
<dbReference type="OrthoDB" id="123497at2759"/>
<gene>
    <name evidence="2" type="ORF">CCR75_006316</name>
</gene>
<sequence length="114" mass="13319">MSEAQERIKFYYDKNRLLQNFEANDLILLDGKKLDIRPKGAQAQKLALRYTGPFPVLKKTSKDSHESKISKKLKLLPVFHTSLLKSYRKDPKRTQQVNKVVLADEIEKQLVNHR</sequence>
<dbReference type="KEGG" id="blac:94350057"/>
<dbReference type="InterPro" id="IPR056924">
    <property type="entry name" value="SH3_Tf2-1"/>
</dbReference>
<dbReference type="GeneID" id="94350057"/>
<accession>A0A976FIJ1</accession>
<dbReference type="AlphaFoldDB" id="A0A976FIJ1"/>
<evidence type="ECO:0000259" key="1">
    <source>
        <dbReference type="Pfam" id="PF24626"/>
    </source>
</evidence>
<feature type="domain" description="Tf2-1-like SH3-like" evidence="1">
    <location>
        <begin position="25"/>
        <end position="88"/>
    </location>
</feature>
<dbReference type="RefSeq" id="XP_067816927.1">
    <property type="nucleotide sequence ID" value="XM_067964386.1"/>
</dbReference>
<comment type="caution">
    <text evidence="2">The sequence shown here is derived from an EMBL/GenBank/DDBJ whole genome shotgun (WGS) entry which is preliminary data.</text>
</comment>
<dbReference type="EMBL" id="SHOA02000014">
    <property type="protein sequence ID" value="TDH67428.1"/>
    <property type="molecule type" value="Genomic_DNA"/>
</dbReference>
<dbReference type="Pfam" id="PF24626">
    <property type="entry name" value="SH3_Tf2-1"/>
    <property type="match status" value="1"/>
</dbReference>